<evidence type="ECO:0000313" key="2">
    <source>
        <dbReference type="Proteomes" id="UP000271650"/>
    </source>
</evidence>
<dbReference type="EMBL" id="CP127527">
    <property type="protein sequence ID" value="XRI76754.1"/>
    <property type="molecule type" value="Genomic_DNA"/>
</dbReference>
<dbReference type="Proteomes" id="UP000271650">
    <property type="component" value="Chromosome"/>
</dbReference>
<sequence>MIPTATPDAICVIMTTFPSRDEAERVARILVDEHLAACIHLLPKGVSIYRWEGRLNITEEVTLLIKTTARAYAALEQRLRALHSYTLPEIVALPVMDGLPDYLTWVAAAVSEG</sequence>
<accession>A0ACD5HLX9</accession>
<reference evidence="1 2" key="1">
    <citation type="journal article" date="2019" name="Int. J. Syst. Evol. Microbiol.">
        <title>Acidithiobacillus sulfuriphilus sp. nov.: an extremely acidophilic sulfur-oxidizing chemolithotroph isolated from a neutral pH environment.</title>
        <authorList>
            <person name="Falagan C."/>
            <person name="Moya-Beltran A."/>
            <person name="Castro M."/>
            <person name="Quatrini R."/>
            <person name="Johnson D.B."/>
        </authorList>
    </citation>
    <scope>NUCLEOTIDE SEQUENCE [LARGE SCALE GENOMIC DNA]</scope>
    <source>
        <strain evidence="1 2">CJ-2</strain>
    </source>
</reference>
<name>A0ACD5HLX9_9PROT</name>
<gene>
    <name evidence="1" type="primary">cutA</name>
    <name evidence="1" type="ORF">EC580_012450</name>
</gene>
<proteinExistence type="predicted"/>
<organism evidence="1 2">
    <name type="scientific">Acidithiobacillus sulfuriphilus</name>
    <dbReference type="NCBI Taxonomy" id="1867749"/>
    <lineage>
        <taxon>Bacteria</taxon>
        <taxon>Pseudomonadati</taxon>
        <taxon>Pseudomonadota</taxon>
        <taxon>Acidithiobacillia</taxon>
        <taxon>Acidithiobacillales</taxon>
        <taxon>Acidithiobacillaceae</taxon>
        <taxon>Acidithiobacillus</taxon>
    </lineage>
</organism>
<keyword evidence="2" id="KW-1185">Reference proteome</keyword>
<protein>
    <submittedName>
        <fullName evidence="1">Divalent-cation tolerance protein CutA</fullName>
    </submittedName>
</protein>
<evidence type="ECO:0000313" key="1">
    <source>
        <dbReference type="EMBL" id="XRI76754.1"/>
    </source>
</evidence>